<dbReference type="PRINTS" id="PR00081">
    <property type="entry name" value="GDHRDH"/>
</dbReference>
<evidence type="ECO:0000256" key="2">
    <source>
        <dbReference type="ARBA" id="ARBA00022857"/>
    </source>
</evidence>
<reference evidence="5" key="2">
    <citation type="journal article" date="2009" name="Fungal Genet. Biol.">
        <title>The 2008 update of the Aspergillus nidulans genome annotation: a community effort.</title>
        <authorList>
            <person name="Wortman J.R."/>
            <person name="Gilsenan J.M."/>
            <person name="Joardar V."/>
            <person name="Deegan J."/>
            <person name="Clutterbuck J."/>
            <person name="Andersen M.R."/>
            <person name="Archer D."/>
            <person name="Bencina M."/>
            <person name="Braus G."/>
            <person name="Coutinho P."/>
            <person name="von Dohren H."/>
            <person name="Doonan J."/>
            <person name="Driessen A.J."/>
            <person name="Durek P."/>
            <person name="Espeso E."/>
            <person name="Fekete E."/>
            <person name="Flipphi M."/>
            <person name="Estrada C.G."/>
            <person name="Geysens S."/>
            <person name="Goldman G."/>
            <person name="de Groot P.W."/>
            <person name="Hansen K."/>
            <person name="Harris S.D."/>
            <person name="Heinekamp T."/>
            <person name="Helmstaedt K."/>
            <person name="Henrissat B."/>
            <person name="Hofmann G."/>
            <person name="Homan T."/>
            <person name="Horio T."/>
            <person name="Horiuchi H."/>
            <person name="James S."/>
            <person name="Jones M."/>
            <person name="Karaffa L."/>
            <person name="Karanyi Z."/>
            <person name="Kato M."/>
            <person name="Keller N."/>
            <person name="Kelly D.E."/>
            <person name="Kiel J.A."/>
            <person name="Kim J.M."/>
            <person name="van der Klei I.J."/>
            <person name="Klis F.M."/>
            <person name="Kovalchuk A."/>
            <person name="Krasevec N."/>
            <person name="Kubicek C.P."/>
            <person name="Liu B."/>
            <person name="Maccabe A."/>
            <person name="Meyer V."/>
            <person name="Mirabito P."/>
            <person name="Miskei M."/>
            <person name="Mos M."/>
            <person name="Mullins J."/>
            <person name="Nelson D.R."/>
            <person name="Nielsen J."/>
            <person name="Oakley B.R."/>
            <person name="Osmani S.A."/>
            <person name="Pakula T."/>
            <person name="Paszewski A."/>
            <person name="Paulsen I."/>
            <person name="Pilsyk S."/>
            <person name="Pocsi I."/>
            <person name="Punt P.J."/>
            <person name="Ram A.F."/>
            <person name="Ren Q."/>
            <person name="Robellet X."/>
            <person name="Robson G."/>
            <person name="Seiboth B."/>
            <person name="van Solingen P."/>
            <person name="Specht T."/>
            <person name="Sun J."/>
            <person name="Taheri-Talesh N."/>
            <person name="Takeshita N."/>
            <person name="Ussery D."/>
            <person name="vanKuyk P.A."/>
            <person name="Visser H."/>
            <person name="van de Vondervoort P.J."/>
            <person name="de Vries R.P."/>
            <person name="Walton J."/>
            <person name="Xiang X."/>
            <person name="Xiong Y."/>
            <person name="Zeng A.P."/>
            <person name="Brandt B.W."/>
            <person name="Cornell M.J."/>
            <person name="van den Hondel C.A."/>
            <person name="Visser J."/>
            <person name="Oliver S.G."/>
            <person name="Turner G."/>
        </authorList>
    </citation>
    <scope>GENOME REANNOTATION</scope>
    <source>
        <strain evidence="5">FGSC A4 / ATCC 38163 / CBS 112.46 / NRRL 194 / M139</strain>
    </source>
</reference>
<dbReference type="KEGG" id="ani:ANIA_02369"/>
<organism evidence="4 5">
    <name type="scientific">Emericella nidulans (strain FGSC A4 / ATCC 38163 / CBS 112.46 / NRRL 194 / M139)</name>
    <name type="common">Aspergillus nidulans</name>
    <dbReference type="NCBI Taxonomy" id="227321"/>
    <lineage>
        <taxon>Eukaryota</taxon>
        <taxon>Fungi</taxon>
        <taxon>Dikarya</taxon>
        <taxon>Ascomycota</taxon>
        <taxon>Pezizomycotina</taxon>
        <taxon>Eurotiomycetes</taxon>
        <taxon>Eurotiomycetidae</taxon>
        <taxon>Eurotiales</taxon>
        <taxon>Aspergillaceae</taxon>
        <taxon>Aspergillus</taxon>
        <taxon>Aspergillus subgen. Nidulantes</taxon>
    </lineage>
</organism>
<dbReference type="GeneID" id="2875464"/>
<gene>
    <name evidence="4" type="ORF">ANIA_02369</name>
</gene>
<dbReference type="PANTHER" id="PTHR43963:SF6">
    <property type="entry name" value="CHAIN DEHYDROGENASE FAMILY PROTEIN, PUTATIVE (AFU_ORTHOLOGUE AFUA_3G15350)-RELATED"/>
    <property type="match status" value="1"/>
</dbReference>
<accession>Q5BAR1</accession>
<keyword evidence="3" id="KW-0560">Oxidoreductase</keyword>
<evidence type="ECO:0000256" key="1">
    <source>
        <dbReference type="ARBA" id="ARBA00006484"/>
    </source>
</evidence>
<name>Q5BAR1_EMENI</name>
<dbReference type="InterPro" id="IPR002347">
    <property type="entry name" value="SDR_fam"/>
</dbReference>
<evidence type="ECO:0000256" key="3">
    <source>
        <dbReference type="ARBA" id="ARBA00023002"/>
    </source>
</evidence>
<dbReference type="EMBL" id="BN001307">
    <property type="protein sequence ID" value="CBF86706.1"/>
    <property type="molecule type" value="Genomic_DNA"/>
</dbReference>
<comment type="similarity">
    <text evidence="1">Belongs to the short-chain dehydrogenases/reductases (SDR) family.</text>
</comment>
<dbReference type="eggNOG" id="KOG1208">
    <property type="taxonomic scope" value="Eukaryota"/>
</dbReference>
<keyword evidence="5" id="KW-1185">Reference proteome</keyword>
<reference evidence="5" key="1">
    <citation type="journal article" date="2005" name="Nature">
        <title>Sequencing of Aspergillus nidulans and comparative analysis with A. fumigatus and A. oryzae.</title>
        <authorList>
            <person name="Galagan J.E."/>
            <person name="Calvo S.E."/>
            <person name="Cuomo C."/>
            <person name="Ma L.J."/>
            <person name="Wortman J.R."/>
            <person name="Batzoglou S."/>
            <person name="Lee S.I."/>
            <person name="Basturkmen M."/>
            <person name="Spevak C.C."/>
            <person name="Clutterbuck J."/>
            <person name="Kapitonov V."/>
            <person name="Jurka J."/>
            <person name="Scazzocchio C."/>
            <person name="Farman M."/>
            <person name="Butler J."/>
            <person name="Purcell S."/>
            <person name="Harris S."/>
            <person name="Braus G.H."/>
            <person name="Draht O."/>
            <person name="Busch S."/>
            <person name="D'Enfert C."/>
            <person name="Bouchier C."/>
            <person name="Goldman G.H."/>
            <person name="Bell-Pedersen D."/>
            <person name="Griffiths-Jones S."/>
            <person name="Doonan J.H."/>
            <person name="Yu J."/>
            <person name="Vienken K."/>
            <person name="Pain A."/>
            <person name="Freitag M."/>
            <person name="Selker E.U."/>
            <person name="Archer D.B."/>
            <person name="Penalva M.A."/>
            <person name="Oakley B.R."/>
            <person name="Momany M."/>
            <person name="Tanaka T."/>
            <person name="Kumagai T."/>
            <person name="Asai K."/>
            <person name="Machida M."/>
            <person name="Nierman W.C."/>
            <person name="Denning D.W."/>
            <person name="Caddick M."/>
            <person name="Hynes M."/>
            <person name="Paoletti M."/>
            <person name="Fischer R."/>
            <person name="Miller B."/>
            <person name="Dyer P."/>
            <person name="Sachs M.S."/>
            <person name="Osmani S.A."/>
            <person name="Birren B.W."/>
        </authorList>
    </citation>
    <scope>NUCLEOTIDE SEQUENCE [LARGE SCALE GENOMIC DNA]</scope>
    <source>
        <strain evidence="5">FGSC A4 / ATCC 38163 / CBS 112.46 / NRRL 194 / M139</strain>
    </source>
</reference>
<proteinExistence type="inferred from homology"/>
<dbReference type="RefSeq" id="XP_659973.1">
    <property type="nucleotide sequence ID" value="XM_654881.1"/>
</dbReference>
<protein>
    <submittedName>
        <fullName evidence="4">Short chain dehydrogenase family protein, putative (AFU_orthologue AFUA_3G15350)</fullName>
    </submittedName>
</protein>
<dbReference type="GO" id="GO:0016491">
    <property type="term" value="F:oxidoreductase activity"/>
    <property type="evidence" value="ECO:0000318"/>
    <property type="project" value="GO_Central"/>
</dbReference>
<accession>C8VNM5</accession>
<dbReference type="Pfam" id="PF00106">
    <property type="entry name" value="adh_short"/>
    <property type="match status" value="1"/>
</dbReference>
<keyword evidence="2" id="KW-0521">NADP</keyword>
<evidence type="ECO:0000313" key="5">
    <source>
        <dbReference type="Proteomes" id="UP000000560"/>
    </source>
</evidence>
<dbReference type="HOGENOM" id="CLU_010194_9_0_1"/>
<dbReference type="InterPro" id="IPR036291">
    <property type="entry name" value="NAD(P)-bd_dom_sf"/>
</dbReference>
<sequence>MWGPALKVFTLPGEANFGKTDFYTVMEPIHSWGPTRSIMVSDCLSGPQPQLSTGVPRLTSYSHYLHLPSPFVLITGANQGIGQATAKNLASQYNYHVLIGCRRIEAGEKVASELRAAGHKATSLQLDLDSEESIKAAVDIIEKDYGYLDILMNNAAVLLDHDNTLSPWALYSRTFTPNVIGTATLTHLLLPLIRKAKATPPTIIFVSSGMGSLTYGFDKSVPFHQADNRAYNSSKAAVNLLVANYKRILEPKGGKVNAVSPGLVATNMTAHMNARATAEVGAASIVQLSAAGKDGESGTFTNRDGVVLW</sequence>
<evidence type="ECO:0000313" key="4">
    <source>
        <dbReference type="EMBL" id="CBF86706.1"/>
    </source>
</evidence>
<dbReference type="Proteomes" id="UP000000560">
    <property type="component" value="Chromosome VII"/>
</dbReference>
<dbReference type="AlphaFoldDB" id="Q5BAR1"/>
<dbReference type="SUPFAM" id="SSF51735">
    <property type="entry name" value="NAD(P)-binding Rossmann-fold domains"/>
    <property type="match status" value="1"/>
</dbReference>
<dbReference type="OrthoDB" id="191139at2759"/>
<dbReference type="OMA" id="MLTTQYA"/>
<dbReference type="PANTHER" id="PTHR43963">
    <property type="entry name" value="CARBONYL REDUCTASE 1-RELATED"/>
    <property type="match status" value="1"/>
</dbReference>
<dbReference type="Gene3D" id="3.40.50.720">
    <property type="entry name" value="NAD(P)-binding Rossmann-like Domain"/>
    <property type="match status" value="1"/>
</dbReference>
<dbReference type="InParanoid" id="Q5BAR1"/>